<feature type="compositionally biased region" description="Pro residues" evidence="1">
    <location>
        <begin position="56"/>
        <end position="74"/>
    </location>
</feature>
<accession>A0A2S0MFI2</accession>
<evidence type="ECO:0000256" key="1">
    <source>
        <dbReference type="SAM" id="MobiDB-lite"/>
    </source>
</evidence>
<proteinExistence type="predicted"/>
<reference evidence="2 3" key="1">
    <citation type="submission" date="2018-03" db="EMBL/GenBank/DDBJ databases">
        <title>Genome sequencing of Ottowia sp.</title>
        <authorList>
            <person name="Kim S.-J."/>
            <person name="Heo J."/>
            <person name="Kwon S.-W."/>
        </authorList>
    </citation>
    <scope>NUCLEOTIDE SEQUENCE [LARGE SCALE GENOMIC DNA]</scope>
    <source>
        <strain evidence="2 3">KADR8-3</strain>
    </source>
</reference>
<dbReference type="EMBL" id="CP027666">
    <property type="protein sequence ID" value="AVO34649.1"/>
    <property type="molecule type" value="Genomic_DNA"/>
</dbReference>
<protein>
    <submittedName>
        <fullName evidence="2">Uncharacterized protein</fullName>
    </submittedName>
</protein>
<dbReference type="OrthoDB" id="8776959at2"/>
<evidence type="ECO:0000313" key="3">
    <source>
        <dbReference type="Proteomes" id="UP000239709"/>
    </source>
</evidence>
<feature type="compositionally biased region" description="Pro residues" evidence="1">
    <location>
        <begin position="89"/>
        <end position="121"/>
    </location>
</feature>
<gene>
    <name evidence="2" type="ORF">C6570_10750</name>
</gene>
<feature type="compositionally biased region" description="Low complexity" evidence="1">
    <location>
        <begin position="75"/>
        <end position="88"/>
    </location>
</feature>
<sequence length="248" mass="25967">MPTRGPKPALVGALAAAIALHALLWLSLSRYVVVRPPARSQPAAWHVNFRTAAPPQLAPAPAPLPTESPAPDAPAAPAAAPEITAPEPADTPPPAPRPRPAPTPQPPPQPAQPPEPAPPDLPASAALPDSARSASNQGGWLDATQADQAPVPIDNDWHLAEMPWPQAHPRITVQLWISSQGVIERYEIQGDAGTDRAVQALIAPILDTPMRPARIGRAPVPSTMLIELWKGDGAVPNFVAPLVAPTRP</sequence>
<organism evidence="2 3">
    <name type="scientific">Ottowia oryzae</name>
    <dbReference type="NCBI Taxonomy" id="2109914"/>
    <lineage>
        <taxon>Bacteria</taxon>
        <taxon>Pseudomonadati</taxon>
        <taxon>Pseudomonadota</taxon>
        <taxon>Betaproteobacteria</taxon>
        <taxon>Burkholderiales</taxon>
        <taxon>Comamonadaceae</taxon>
        <taxon>Ottowia</taxon>
    </lineage>
</organism>
<evidence type="ECO:0000313" key="2">
    <source>
        <dbReference type="EMBL" id="AVO34649.1"/>
    </source>
</evidence>
<name>A0A2S0MFI2_9BURK</name>
<dbReference type="RefSeq" id="WP_106703201.1">
    <property type="nucleotide sequence ID" value="NZ_CP027666.1"/>
</dbReference>
<keyword evidence="3" id="KW-1185">Reference proteome</keyword>
<dbReference type="AlphaFoldDB" id="A0A2S0MFI2"/>
<feature type="compositionally biased region" description="Low complexity" evidence="1">
    <location>
        <begin position="122"/>
        <end position="134"/>
    </location>
</feature>
<feature type="region of interest" description="Disordered" evidence="1">
    <location>
        <begin position="56"/>
        <end position="138"/>
    </location>
</feature>
<dbReference type="KEGG" id="otk:C6570_10750"/>
<dbReference type="Proteomes" id="UP000239709">
    <property type="component" value="Chromosome"/>
</dbReference>